<keyword evidence="3" id="KW-1185">Reference proteome</keyword>
<name>A0A1I1IZ00_9CLOT</name>
<keyword evidence="1" id="KW-0472">Membrane</keyword>
<evidence type="ECO:0000313" key="2">
    <source>
        <dbReference type="EMBL" id="SFC38450.1"/>
    </source>
</evidence>
<organism evidence="2 3">
    <name type="scientific">Clostridium uliginosum</name>
    <dbReference type="NCBI Taxonomy" id="119641"/>
    <lineage>
        <taxon>Bacteria</taxon>
        <taxon>Bacillati</taxon>
        <taxon>Bacillota</taxon>
        <taxon>Clostridia</taxon>
        <taxon>Eubacteriales</taxon>
        <taxon>Clostridiaceae</taxon>
        <taxon>Clostridium</taxon>
    </lineage>
</organism>
<dbReference type="EMBL" id="FOMG01000003">
    <property type="protein sequence ID" value="SFC38450.1"/>
    <property type="molecule type" value="Genomic_DNA"/>
</dbReference>
<evidence type="ECO:0008006" key="4">
    <source>
        <dbReference type="Google" id="ProtNLM"/>
    </source>
</evidence>
<keyword evidence="1" id="KW-0812">Transmembrane</keyword>
<evidence type="ECO:0000313" key="3">
    <source>
        <dbReference type="Proteomes" id="UP000199263"/>
    </source>
</evidence>
<sequence>MDRKLNENIDKKITECLNNKADEISAPENMFFKIRAEILKENKGVFFNMKIRFLKAKTMIVAGLLCIATTATCVAATNGLHYIESSSRNNMINEFPTSNVVEKTVGYLPKYVDTFKNGFKFDSFNFADSSIVNDNGDVIIKTKDAEFDYKKDGAKKDQHLSMSAEKIDKKYFDQNQEESKVEMIEYNGIKVYYHNFKYKAVPEGYVKSEEDLKSTEDGTLQIGFGADEISESNMQCISWYEDGIKYLIMNTNYDDVDKNQMIEMAKTVINK</sequence>
<accession>A0A1I1IZ00</accession>
<reference evidence="2 3" key="1">
    <citation type="submission" date="2016-10" db="EMBL/GenBank/DDBJ databases">
        <authorList>
            <person name="de Groot N.N."/>
        </authorList>
    </citation>
    <scope>NUCLEOTIDE SEQUENCE [LARGE SCALE GENOMIC DNA]</scope>
    <source>
        <strain evidence="2 3">DSM 12992</strain>
    </source>
</reference>
<evidence type="ECO:0000256" key="1">
    <source>
        <dbReference type="SAM" id="Phobius"/>
    </source>
</evidence>
<protein>
    <recommendedName>
        <fullName evidence="4">DUF4367 domain-containing protein</fullName>
    </recommendedName>
</protein>
<dbReference type="Proteomes" id="UP000199263">
    <property type="component" value="Unassembled WGS sequence"/>
</dbReference>
<dbReference type="RefSeq" id="WP_090088668.1">
    <property type="nucleotide sequence ID" value="NZ_FOMG01000003.1"/>
</dbReference>
<keyword evidence="1" id="KW-1133">Transmembrane helix</keyword>
<dbReference type="OrthoDB" id="1998645at2"/>
<dbReference type="STRING" id="119641.SAMN05421842_10341"/>
<dbReference type="AlphaFoldDB" id="A0A1I1IZ00"/>
<gene>
    <name evidence="2" type="ORF">SAMN05421842_10341</name>
</gene>
<proteinExistence type="predicted"/>
<feature type="transmembrane region" description="Helical" evidence="1">
    <location>
        <begin position="59"/>
        <end position="83"/>
    </location>
</feature>